<keyword evidence="2" id="KW-1185">Reference proteome</keyword>
<organism evidence="1 2">
    <name type="scientific">Aspergillus transmontanensis</name>
    <dbReference type="NCBI Taxonomy" id="1034304"/>
    <lineage>
        <taxon>Eukaryota</taxon>
        <taxon>Fungi</taxon>
        <taxon>Dikarya</taxon>
        <taxon>Ascomycota</taxon>
        <taxon>Pezizomycotina</taxon>
        <taxon>Eurotiomycetes</taxon>
        <taxon>Eurotiomycetidae</taxon>
        <taxon>Eurotiales</taxon>
        <taxon>Aspergillaceae</taxon>
        <taxon>Aspergillus</taxon>
        <taxon>Aspergillus subgen. Circumdati</taxon>
    </lineage>
</organism>
<dbReference type="AlphaFoldDB" id="A0A5N6VD34"/>
<reference evidence="2" key="1">
    <citation type="submission" date="2019-04" db="EMBL/GenBank/DDBJ databases">
        <title>Friends and foes A comparative genomics studyof 23 Aspergillus species from section Flavi.</title>
        <authorList>
            <consortium name="DOE Joint Genome Institute"/>
            <person name="Kjaerbolling I."/>
            <person name="Vesth T."/>
            <person name="Frisvad J.C."/>
            <person name="Nybo J.L."/>
            <person name="Theobald S."/>
            <person name="Kildgaard S."/>
            <person name="Isbrandt T."/>
            <person name="Kuo A."/>
            <person name="Sato A."/>
            <person name="Lyhne E.K."/>
            <person name="Kogle M.E."/>
            <person name="Wiebenga A."/>
            <person name="Kun R.S."/>
            <person name="Lubbers R.J."/>
            <person name="Makela M.R."/>
            <person name="Barry K."/>
            <person name="Chovatia M."/>
            <person name="Clum A."/>
            <person name="Daum C."/>
            <person name="Haridas S."/>
            <person name="He G."/>
            <person name="LaButti K."/>
            <person name="Lipzen A."/>
            <person name="Mondo S."/>
            <person name="Riley R."/>
            <person name="Salamov A."/>
            <person name="Simmons B.A."/>
            <person name="Magnuson J.K."/>
            <person name="Henrissat B."/>
            <person name="Mortensen U.H."/>
            <person name="Larsen T.O."/>
            <person name="Devries R.P."/>
            <person name="Grigoriev I.V."/>
            <person name="Machida M."/>
            <person name="Baker S.E."/>
            <person name="Andersen M.R."/>
        </authorList>
    </citation>
    <scope>NUCLEOTIDE SEQUENCE [LARGE SCALE GENOMIC DNA]</scope>
    <source>
        <strain evidence="2">CBS 130015</strain>
    </source>
</reference>
<accession>A0A5N6VD34</accession>
<evidence type="ECO:0000313" key="2">
    <source>
        <dbReference type="Proteomes" id="UP000325433"/>
    </source>
</evidence>
<evidence type="ECO:0000313" key="1">
    <source>
        <dbReference type="EMBL" id="KAE8306272.1"/>
    </source>
</evidence>
<sequence length="109" mass="12831">MERPIDSRTPAQIRRESIKRDWQMNCLNPSPDWMICRVPSPRLECHSAVDIRTSRSRKKRGDMRPAYCVHAMIFMTLMNLRFADRPRCTSYPSRLHTEDELPGFGPLIK</sequence>
<protein>
    <submittedName>
        <fullName evidence="1">Uncharacterized protein</fullName>
    </submittedName>
</protein>
<dbReference type="EMBL" id="ML738475">
    <property type="protein sequence ID" value="KAE8306272.1"/>
    <property type="molecule type" value="Genomic_DNA"/>
</dbReference>
<name>A0A5N6VD34_9EURO</name>
<dbReference type="Proteomes" id="UP000325433">
    <property type="component" value="Unassembled WGS sequence"/>
</dbReference>
<gene>
    <name evidence="1" type="ORF">BDV41DRAFT_146458</name>
</gene>
<proteinExistence type="predicted"/>